<dbReference type="SMART" id="SM00354">
    <property type="entry name" value="HTH_LACI"/>
    <property type="match status" value="1"/>
</dbReference>
<dbReference type="GO" id="GO:0003700">
    <property type="term" value="F:DNA-binding transcription factor activity"/>
    <property type="evidence" value="ECO:0007669"/>
    <property type="project" value="TreeGrafter"/>
</dbReference>
<evidence type="ECO:0000313" key="5">
    <source>
        <dbReference type="EMBL" id="EHR40542.1"/>
    </source>
</evidence>
<dbReference type="Pfam" id="PF13377">
    <property type="entry name" value="Peripla_BP_3"/>
    <property type="match status" value="1"/>
</dbReference>
<dbReference type="PROSITE" id="PS50932">
    <property type="entry name" value="HTH_LACI_2"/>
    <property type="match status" value="1"/>
</dbReference>
<comment type="caution">
    <text evidence="5">The sequence shown here is derived from an EMBL/GenBank/DDBJ whole genome shotgun (WGS) entry which is preliminary data.</text>
</comment>
<protein>
    <submittedName>
        <fullName evidence="5">LacI family transcription regulator</fullName>
    </submittedName>
</protein>
<dbReference type="Gene3D" id="1.10.260.40">
    <property type="entry name" value="lambda repressor-like DNA-binding domains"/>
    <property type="match status" value="1"/>
</dbReference>
<evidence type="ECO:0000313" key="6">
    <source>
        <dbReference type="Proteomes" id="UP000012046"/>
    </source>
</evidence>
<proteinExistence type="predicted"/>
<dbReference type="PATRIC" id="fig|1129374.4.peg.2131"/>
<dbReference type="InterPro" id="IPR028082">
    <property type="entry name" value="Peripla_BP_I"/>
</dbReference>
<accession>H3ZFQ8</accession>
<dbReference type="EMBL" id="AHTH01000037">
    <property type="protein sequence ID" value="EHR40542.1"/>
    <property type="molecule type" value="Genomic_DNA"/>
</dbReference>
<dbReference type="CDD" id="cd01392">
    <property type="entry name" value="HTH_LacI"/>
    <property type="match status" value="1"/>
</dbReference>
<keyword evidence="2" id="KW-0238">DNA-binding</keyword>
<dbReference type="GO" id="GO:0000976">
    <property type="term" value="F:transcription cis-regulatory region binding"/>
    <property type="evidence" value="ECO:0007669"/>
    <property type="project" value="TreeGrafter"/>
</dbReference>
<dbReference type="InterPro" id="IPR010982">
    <property type="entry name" value="Lambda_DNA-bd_dom_sf"/>
</dbReference>
<keyword evidence="6" id="KW-1185">Reference proteome</keyword>
<keyword evidence="1" id="KW-0805">Transcription regulation</keyword>
<dbReference type="PANTHER" id="PTHR30146:SF120">
    <property type="entry name" value="ALANINE RACEMASE"/>
    <property type="match status" value="1"/>
</dbReference>
<dbReference type="SUPFAM" id="SSF47413">
    <property type="entry name" value="lambda repressor-like DNA-binding domains"/>
    <property type="match status" value="1"/>
</dbReference>
<evidence type="ECO:0000259" key="4">
    <source>
        <dbReference type="PROSITE" id="PS50932"/>
    </source>
</evidence>
<dbReference type="SUPFAM" id="SSF53822">
    <property type="entry name" value="Periplasmic binding protein-like I"/>
    <property type="match status" value="1"/>
</dbReference>
<dbReference type="AlphaFoldDB" id="H3ZFQ8"/>
<dbReference type="PROSITE" id="PS00356">
    <property type="entry name" value="HTH_LACI_1"/>
    <property type="match status" value="1"/>
</dbReference>
<dbReference type="InterPro" id="IPR046335">
    <property type="entry name" value="LacI/GalR-like_sensor"/>
</dbReference>
<evidence type="ECO:0000256" key="3">
    <source>
        <dbReference type="ARBA" id="ARBA00023163"/>
    </source>
</evidence>
<dbReference type="PANTHER" id="PTHR30146">
    <property type="entry name" value="LACI-RELATED TRANSCRIPTIONAL REPRESSOR"/>
    <property type="match status" value="1"/>
</dbReference>
<sequence length="387" mass="41986">MHTIAENFSPNFSSQLSAGVASIAARDLIGHYAVSTANKTNRYVVVKECAKVLTLADIARLAGVSESTASRALRDNPVINAATREKVQQIAAAHQFKVNATARSLRTQKSHTIAVIILFDAKTQQSITDPFLLDILGVIADELTRQGYDMLLSTSKTTDKDWRSYYFDSKRADGLIVIGQGEHDERVQQLAEAGVPFVVWGAANGDETFPVIGSDNRQGARLAVEHLLHQGCQRVAFLGDIRHTEIEMRYLGYQDALAQAGLPVEPALQLNTDFTAQDAYLKTQQVLFQQLPTLDAIFAASDAIAMGAMKALLEHGVQVPQQLALVGFDDIAMSAYCTPSLSTVKQDTQAGGKLLVSALLQRIQGAAVPSAQLPVRLLCRQSSLRQL</sequence>
<dbReference type="CDD" id="cd06295">
    <property type="entry name" value="PBP1_CelR"/>
    <property type="match status" value="1"/>
</dbReference>
<name>H3ZFQ8_9ALTE</name>
<organism evidence="5 6">
    <name type="scientific">Alishewanella jeotgali KCTC 22429</name>
    <dbReference type="NCBI Taxonomy" id="1129374"/>
    <lineage>
        <taxon>Bacteria</taxon>
        <taxon>Pseudomonadati</taxon>
        <taxon>Pseudomonadota</taxon>
        <taxon>Gammaproteobacteria</taxon>
        <taxon>Alteromonadales</taxon>
        <taxon>Alteromonadaceae</taxon>
        <taxon>Alishewanella</taxon>
    </lineage>
</organism>
<dbReference type="InterPro" id="IPR000843">
    <property type="entry name" value="HTH_LacI"/>
</dbReference>
<feature type="domain" description="HTH lacI-type" evidence="4">
    <location>
        <begin position="53"/>
        <end position="107"/>
    </location>
</feature>
<evidence type="ECO:0000256" key="2">
    <source>
        <dbReference type="ARBA" id="ARBA00023125"/>
    </source>
</evidence>
<dbReference type="Pfam" id="PF00356">
    <property type="entry name" value="LacI"/>
    <property type="match status" value="1"/>
</dbReference>
<dbReference type="STRING" id="1129374.AJE_10754"/>
<dbReference type="eggNOG" id="COG1609">
    <property type="taxonomic scope" value="Bacteria"/>
</dbReference>
<dbReference type="Proteomes" id="UP000012046">
    <property type="component" value="Unassembled WGS sequence"/>
</dbReference>
<evidence type="ECO:0000256" key="1">
    <source>
        <dbReference type="ARBA" id="ARBA00023015"/>
    </source>
</evidence>
<dbReference type="Gene3D" id="3.40.50.2300">
    <property type="match status" value="2"/>
</dbReference>
<keyword evidence="3" id="KW-0804">Transcription</keyword>
<reference evidence="5 6" key="1">
    <citation type="journal article" date="2012" name="J. Bacteriol.">
        <title>Genome Sequence of Extracellular-Protease-Producing Alishewanella jeotgali Isolated from Traditional Korean Fermented Seafood.</title>
        <authorList>
            <person name="Jung J."/>
            <person name="Chun J."/>
            <person name="Park W."/>
        </authorList>
    </citation>
    <scope>NUCLEOTIDE SEQUENCE [LARGE SCALE GENOMIC DNA]</scope>
    <source>
        <strain evidence="5 6">KCTC 22429</strain>
    </source>
</reference>
<gene>
    <name evidence="5" type="ORF">AJE_10754</name>
</gene>